<dbReference type="AlphaFoldDB" id="A0A6J5IXA4"/>
<organism evidence="2 3">
    <name type="scientific">Burkholderia cenocepacia</name>
    <dbReference type="NCBI Taxonomy" id="95486"/>
    <lineage>
        <taxon>Bacteria</taxon>
        <taxon>Pseudomonadati</taxon>
        <taxon>Pseudomonadota</taxon>
        <taxon>Betaproteobacteria</taxon>
        <taxon>Burkholderiales</taxon>
        <taxon>Burkholderiaceae</taxon>
        <taxon>Burkholderia</taxon>
        <taxon>Burkholderia cepacia complex</taxon>
    </lineage>
</organism>
<evidence type="ECO:0008006" key="4">
    <source>
        <dbReference type="Google" id="ProtNLM"/>
    </source>
</evidence>
<evidence type="ECO:0000256" key="1">
    <source>
        <dbReference type="SAM" id="Phobius"/>
    </source>
</evidence>
<reference evidence="2 3" key="1">
    <citation type="submission" date="2020-04" db="EMBL/GenBank/DDBJ databases">
        <authorList>
            <person name="Depoorter E."/>
        </authorList>
    </citation>
    <scope>NUCLEOTIDE SEQUENCE [LARGE SCALE GENOMIC DNA]</scope>
    <source>
        <strain evidence="2 3">BCC0132</strain>
    </source>
</reference>
<dbReference type="EMBL" id="CABWIK020000005">
    <property type="protein sequence ID" value="CAB3964425.1"/>
    <property type="molecule type" value="Genomic_DNA"/>
</dbReference>
<name>A0A6J5IXA4_9BURK</name>
<evidence type="ECO:0000313" key="3">
    <source>
        <dbReference type="Proteomes" id="UP000494322"/>
    </source>
</evidence>
<accession>A0A6J5IXA4</accession>
<proteinExistence type="predicted"/>
<keyword evidence="1" id="KW-1133">Transmembrane helix</keyword>
<keyword evidence="1" id="KW-0472">Membrane</keyword>
<protein>
    <recommendedName>
        <fullName evidence="4">DUF2628 domain-containing protein</fullName>
    </recommendedName>
</protein>
<dbReference type="Proteomes" id="UP000494322">
    <property type="component" value="Unassembled WGS sequence"/>
</dbReference>
<feature type="transmembrane region" description="Helical" evidence="1">
    <location>
        <begin position="20"/>
        <end position="47"/>
    </location>
</feature>
<sequence length="88" mass="9940">MFFGFFPALLRGDFKWAAINFFVATGVALVTVGFGAPICWIVFALIYNKMYVRELARKGYVVERVESRFTLDQLQSQLETILKPAAAV</sequence>
<keyword evidence="1" id="KW-0812">Transmembrane</keyword>
<evidence type="ECO:0000313" key="2">
    <source>
        <dbReference type="EMBL" id="CAB3964425.1"/>
    </source>
</evidence>
<gene>
    <name evidence="2" type="ORF">BCO9919_01403</name>
</gene>